<feature type="region of interest" description="Disordered" evidence="1">
    <location>
        <begin position="41"/>
        <end position="100"/>
    </location>
</feature>
<accession>A0A6J4KRY8</accession>
<sequence>DPHTSRLRQSRRRRRARPASRVRAAAARLLVRVLLGHAPGAGAQRARVPRHGGGDRGGHPAGLRGQRRGRDGLRVARRVRGVPEGAGGDPLSRAPRAGEPRRALVAAGAADLRALLRRAVPRVQPQGVPLRAAGQLGAALALGALRERAAPLGRARAARHGARHARLRLHPPLGRARPGDGGQRERAAARAGAVQREAGLQRPRPPGPPVALERRGRDDEQGAVPGLVPAGGRGLGRRRGPPPPPHRRGPRAAPGPHRTPGPAPRRAPALGRARGAGDGRGRRARAGRGRPRV</sequence>
<dbReference type="AlphaFoldDB" id="A0A6J4KRY8"/>
<evidence type="ECO:0000256" key="1">
    <source>
        <dbReference type="SAM" id="MobiDB-lite"/>
    </source>
</evidence>
<organism evidence="2">
    <name type="scientific">uncultured Gemmatimonadota bacterium</name>
    <dbReference type="NCBI Taxonomy" id="203437"/>
    <lineage>
        <taxon>Bacteria</taxon>
        <taxon>Pseudomonadati</taxon>
        <taxon>Gemmatimonadota</taxon>
        <taxon>environmental samples</taxon>
    </lineage>
</organism>
<feature type="region of interest" description="Disordered" evidence="1">
    <location>
        <begin position="155"/>
        <end position="293"/>
    </location>
</feature>
<name>A0A6J4KRY8_9BACT</name>
<feature type="compositionally biased region" description="Basic residues" evidence="1">
    <location>
        <begin position="235"/>
        <end position="250"/>
    </location>
</feature>
<feature type="region of interest" description="Disordered" evidence="1">
    <location>
        <begin position="1"/>
        <end position="22"/>
    </location>
</feature>
<protein>
    <submittedName>
        <fullName evidence="2">Uncharacterized protein</fullName>
    </submittedName>
</protein>
<feature type="compositionally biased region" description="Basic residues" evidence="1">
    <location>
        <begin position="1"/>
        <end position="20"/>
    </location>
</feature>
<gene>
    <name evidence="2" type="ORF">AVDCRST_MAG68-1451</name>
</gene>
<proteinExistence type="predicted"/>
<evidence type="ECO:0000313" key="2">
    <source>
        <dbReference type="EMBL" id="CAA9312469.1"/>
    </source>
</evidence>
<feature type="non-terminal residue" evidence="2">
    <location>
        <position position="293"/>
    </location>
</feature>
<dbReference type="EMBL" id="CADCTW010000074">
    <property type="protein sequence ID" value="CAA9312469.1"/>
    <property type="molecule type" value="Genomic_DNA"/>
</dbReference>
<feature type="compositionally biased region" description="Basic residues" evidence="1">
    <location>
        <begin position="156"/>
        <end position="169"/>
    </location>
</feature>
<feature type="compositionally biased region" description="Low complexity" evidence="1">
    <location>
        <begin position="189"/>
        <end position="198"/>
    </location>
</feature>
<reference evidence="2" key="1">
    <citation type="submission" date="2020-02" db="EMBL/GenBank/DDBJ databases">
        <authorList>
            <person name="Meier V. D."/>
        </authorList>
    </citation>
    <scope>NUCLEOTIDE SEQUENCE</scope>
    <source>
        <strain evidence="2">AVDCRST_MAG68</strain>
    </source>
</reference>
<feature type="non-terminal residue" evidence="2">
    <location>
        <position position="1"/>
    </location>
</feature>
<feature type="compositionally biased region" description="Basic residues" evidence="1">
    <location>
        <begin position="282"/>
        <end position="293"/>
    </location>
</feature>